<evidence type="ECO:0008006" key="5">
    <source>
        <dbReference type="Google" id="ProtNLM"/>
    </source>
</evidence>
<proteinExistence type="inferred from homology"/>
<keyword evidence="2" id="KW-0560">Oxidoreductase</keyword>
<dbReference type="PANTHER" id="PTHR24322">
    <property type="entry name" value="PKSB"/>
    <property type="match status" value="1"/>
</dbReference>
<dbReference type="OrthoDB" id="10253736at2759"/>
<protein>
    <recommendedName>
        <fullName evidence="5">Oxidoreductase</fullName>
    </recommendedName>
</protein>
<dbReference type="SUPFAM" id="SSF51735">
    <property type="entry name" value="NAD(P)-binding Rossmann-fold domains"/>
    <property type="match status" value="1"/>
</dbReference>
<dbReference type="EMBL" id="FQNF01000007">
    <property type="protein sequence ID" value="SGZ38383.1"/>
    <property type="molecule type" value="Genomic_DNA"/>
</dbReference>
<dbReference type="InterPro" id="IPR002347">
    <property type="entry name" value="SDR_fam"/>
</dbReference>
<evidence type="ECO:0000256" key="2">
    <source>
        <dbReference type="ARBA" id="ARBA00023002"/>
    </source>
</evidence>
<dbReference type="Gene3D" id="3.40.50.720">
    <property type="entry name" value="NAD(P)-binding Rossmann-like Domain"/>
    <property type="match status" value="1"/>
</dbReference>
<evidence type="ECO:0000313" key="4">
    <source>
        <dbReference type="Proteomes" id="UP000183365"/>
    </source>
</evidence>
<reference evidence="4" key="1">
    <citation type="submission" date="2016-11" db="EMBL/GenBank/DDBJ databases">
        <authorList>
            <person name="Guldener U."/>
        </authorList>
    </citation>
    <scope>NUCLEOTIDE SEQUENCE [LARGE SCALE GENOMIC DNA]</scope>
</reference>
<comment type="similarity">
    <text evidence="1">Belongs to the short-chain dehydrogenases/reductases (SDR) family.</text>
</comment>
<dbReference type="GO" id="GO:0016616">
    <property type="term" value="F:oxidoreductase activity, acting on the CH-OH group of donors, NAD or NADP as acceptor"/>
    <property type="evidence" value="ECO:0007669"/>
    <property type="project" value="TreeGrafter"/>
</dbReference>
<name>A0A1L0CUF0_9ASCO</name>
<dbReference type="InterPro" id="IPR036291">
    <property type="entry name" value="NAD(P)-bd_dom_sf"/>
</dbReference>
<dbReference type="VEuPathDB" id="FungiDB:HGUI_00583"/>
<evidence type="ECO:0000256" key="1">
    <source>
        <dbReference type="ARBA" id="ARBA00006484"/>
    </source>
</evidence>
<dbReference type="PRINTS" id="PR00081">
    <property type="entry name" value="GDHRDH"/>
</dbReference>
<sequence>MIKELVKKSLSSYIIPSKHGYVSHNHDTILITGGSNGLGLEIAKNFLNKEFKVIVLDVQKPPKDLYLKNQKMIFIEIDLANISSLSAQIEKSFQLHNIQDNSIKVIINNAGITCGKTFEDLDKSMIEKTILVNYESVVVLLLSLRRYMNQDPSCLVMNIASVLGLITPANLTIYGCTKRALIELHNFIIASNEIPNSVEYQNSKMDSILVLPGQINTDMFKGVRTPNSLIAPVLEKECLAKDLVDHILNYNTALNGTIWRNNLYNRKQNVFYAPFYVGLVPTFNSTPWLFQRLARKFSGMDQAMHNYSK</sequence>
<keyword evidence="4" id="KW-1185">Reference proteome</keyword>
<accession>A0A1L0CUF0</accession>
<dbReference type="Pfam" id="PF00106">
    <property type="entry name" value="adh_short"/>
    <property type="match status" value="1"/>
</dbReference>
<dbReference type="AlphaFoldDB" id="A0A1L0CUF0"/>
<dbReference type="PANTHER" id="PTHR24322:SF736">
    <property type="entry name" value="RETINOL DEHYDROGENASE 10"/>
    <property type="match status" value="1"/>
</dbReference>
<dbReference type="Proteomes" id="UP000183365">
    <property type="component" value="Unassembled WGS sequence"/>
</dbReference>
<evidence type="ECO:0000313" key="3">
    <source>
        <dbReference type="EMBL" id="SGZ38383.1"/>
    </source>
</evidence>
<gene>
    <name evidence="3" type="ORF">HGUI_00583</name>
</gene>
<organism evidence="3 4">
    <name type="scientific">Hanseniaspora guilliermondii</name>
    <dbReference type="NCBI Taxonomy" id="56406"/>
    <lineage>
        <taxon>Eukaryota</taxon>
        <taxon>Fungi</taxon>
        <taxon>Dikarya</taxon>
        <taxon>Ascomycota</taxon>
        <taxon>Saccharomycotina</taxon>
        <taxon>Saccharomycetes</taxon>
        <taxon>Saccharomycodales</taxon>
        <taxon>Saccharomycodaceae</taxon>
        <taxon>Hanseniaspora</taxon>
    </lineage>
</organism>